<accession>A0A853BW16</accession>
<dbReference type="Gene3D" id="3.30.300.30">
    <property type="match status" value="1"/>
</dbReference>
<dbReference type="SUPFAM" id="SSF56801">
    <property type="entry name" value="Acetyl-CoA synthetase-like"/>
    <property type="match status" value="1"/>
</dbReference>
<dbReference type="Gene3D" id="3.40.50.12780">
    <property type="entry name" value="N-terminal domain of ligase-like"/>
    <property type="match status" value="1"/>
</dbReference>
<sequence length="453" mass="49246">MVHIPPRIGEWSDFDGLRAIWQERLPAVVRAAAHSDFYRSRFGPDVSPVDLGRLSGLPLTTKADLRANHPFGMVAVPRRRLASYHESSGTSPGQATASFHTEADWAEMLDRFSRGRYNLSDSDTVLVRVPYAMVTIGHQVHAAARAAGALTVPADARSTAMTYPRVLRLLRDLEVTVAAALPTEPLLWAACARLLDSSPRDHAPRLRTLIATGEPLSRARRDRIARIWGCDVTVSYGNSECGSNLAGECPEGTLHLWADRYLPEVLDPATGTASPEGSGRLVLTTLFREAMPLVRYDTGDAVELSYEPCPCGWALPRVRVLGRWEQGVVLNGRRVFSSQVEEAVYRLPPELDVLFWRAVEDRGTLRVRVEAAGSAAPDVAPALRGELARHLGVAAEVEAVAPGTLVPLEELTRESHIAKPRYLSSADDGSPGLSYPASAAAPRPHASSEGARR</sequence>
<protein>
    <submittedName>
        <fullName evidence="3">Phenylacetate-CoA ligase</fullName>
        <ecNumber evidence="3">6.2.1.30</ecNumber>
    </submittedName>
</protein>
<comment type="caution">
    <text evidence="3">The sequence shown here is derived from an EMBL/GenBank/DDBJ whole genome shotgun (WGS) entry which is preliminary data.</text>
</comment>
<dbReference type="PANTHER" id="PTHR43845">
    <property type="entry name" value="BLR5969 PROTEIN"/>
    <property type="match status" value="1"/>
</dbReference>
<reference evidence="3 4" key="1">
    <citation type="submission" date="2020-07" db="EMBL/GenBank/DDBJ databases">
        <title>Sequencing the genomes of 1000 actinobacteria strains.</title>
        <authorList>
            <person name="Klenk H.-P."/>
        </authorList>
    </citation>
    <scope>NUCLEOTIDE SEQUENCE [LARGE SCALE GENOMIC DNA]</scope>
    <source>
        <strain evidence="3 4">DSM 45927</strain>
    </source>
</reference>
<evidence type="ECO:0000256" key="1">
    <source>
        <dbReference type="SAM" id="MobiDB-lite"/>
    </source>
</evidence>
<gene>
    <name evidence="3" type="ORF">HNR12_004669</name>
</gene>
<organism evidence="3 4">
    <name type="scientific">Streptomonospora nanhaiensis</name>
    <dbReference type="NCBI Taxonomy" id="1323731"/>
    <lineage>
        <taxon>Bacteria</taxon>
        <taxon>Bacillati</taxon>
        <taxon>Actinomycetota</taxon>
        <taxon>Actinomycetes</taxon>
        <taxon>Streptosporangiales</taxon>
        <taxon>Nocardiopsidaceae</taxon>
        <taxon>Streptomonospora</taxon>
    </lineage>
</organism>
<dbReference type="Pfam" id="PF00501">
    <property type="entry name" value="AMP-binding"/>
    <property type="match status" value="1"/>
</dbReference>
<evidence type="ECO:0000313" key="4">
    <source>
        <dbReference type="Proteomes" id="UP000575985"/>
    </source>
</evidence>
<feature type="region of interest" description="Disordered" evidence="1">
    <location>
        <begin position="419"/>
        <end position="453"/>
    </location>
</feature>
<dbReference type="InterPro" id="IPR045851">
    <property type="entry name" value="AMP-bd_C_sf"/>
</dbReference>
<evidence type="ECO:0000313" key="3">
    <source>
        <dbReference type="EMBL" id="NYI98392.1"/>
    </source>
</evidence>
<keyword evidence="3" id="KW-0436">Ligase</keyword>
<feature type="domain" description="AMP-dependent synthetase/ligase" evidence="2">
    <location>
        <begin position="116"/>
        <end position="246"/>
    </location>
</feature>
<dbReference type="PANTHER" id="PTHR43845:SF1">
    <property type="entry name" value="BLR5969 PROTEIN"/>
    <property type="match status" value="1"/>
</dbReference>
<dbReference type="InterPro" id="IPR000873">
    <property type="entry name" value="AMP-dep_synth/lig_dom"/>
</dbReference>
<keyword evidence="4" id="KW-1185">Reference proteome</keyword>
<dbReference type="InterPro" id="IPR042099">
    <property type="entry name" value="ANL_N_sf"/>
</dbReference>
<name>A0A853BW16_9ACTN</name>
<dbReference type="EC" id="6.2.1.30" evidence="3"/>
<dbReference type="RefSeq" id="WP_179769548.1">
    <property type="nucleotide sequence ID" value="NZ_JACCFO010000001.1"/>
</dbReference>
<proteinExistence type="predicted"/>
<dbReference type="Proteomes" id="UP000575985">
    <property type="component" value="Unassembled WGS sequence"/>
</dbReference>
<dbReference type="AlphaFoldDB" id="A0A853BW16"/>
<dbReference type="GO" id="GO:0047475">
    <property type="term" value="F:phenylacetate-CoA ligase activity"/>
    <property type="evidence" value="ECO:0007669"/>
    <property type="project" value="UniProtKB-EC"/>
</dbReference>
<feature type="compositionally biased region" description="Low complexity" evidence="1">
    <location>
        <begin position="436"/>
        <end position="453"/>
    </location>
</feature>
<dbReference type="EMBL" id="JACCFO010000001">
    <property type="protein sequence ID" value="NYI98392.1"/>
    <property type="molecule type" value="Genomic_DNA"/>
</dbReference>
<evidence type="ECO:0000259" key="2">
    <source>
        <dbReference type="Pfam" id="PF00501"/>
    </source>
</evidence>